<dbReference type="EMBL" id="JACICE010000006">
    <property type="protein sequence ID" value="MBB3777197.1"/>
    <property type="molecule type" value="Genomic_DNA"/>
</dbReference>
<evidence type="ECO:0000313" key="1">
    <source>
        <dbReference type="EMBL" id="MBB3777197.1"/>
    </source>
</evidence>
<reference evidence="1 2" key="1">
    <citation type="submission" date="2020-08" db="EMBL/GenBank/DDBJ databases">
        <title>Genomic Encyclopedia of Type Strains, Phase IV (KMG-IV): sequencing the most valuable type-strain genomes for metagenomic binning, comparative biology and taxonomic classification.</title>
        <authorList>
            <person name="Goeker M."/>
        </authorList>
    </citation>
    <scope>NUCLEOTIDE SEQUENCE [LARGE SCALE GENOMIC DNA]</scope>
    <source>
        <strain evidence="1 2">DSM 8510</strain>
    </source>
</reference>
<dbReference type="Proteomes" id="UP000548685">
    <property type="component" value="Unassembled WGS sequence"/>
</dbReference>
<comment type="caution">
    <text evidence="1">The sequence shown here is derived from an EMBL/GenBank/DDBJ whole genome shotgun (WGS) entry which is preliminary data.</text>
</comment>
<evidence type="ECO:0000313" key="2">
    <source>
        <dbReference type="Proteomes" id="UP000548685"/>
    </source>
</evidence>
<organism evidence="1 2">
    <name type="scientific">Erythrobacter ramosus</name>
    <dbReference type="NCBI Taxonomy" id="35811"/>
    <lineage>
        <taxon>Bacteria</taxon>
        <taxon>Pseudomonadati</taxon>
        <taxon>Pseudomonadota</taxon>
        <taxon>Alphaproteobacteria</taxon>
        <taxon>Sphingomonadales</taxon>
        <taxon>Erythrobacteraceae</taxon>
        <taxon>Erythrobacter/Porphyrobacter group</taxon>
        <taxon>Erythrobacter</taxon>
    </lineage>
</organism>
<accession>A0ABR6I2W3</accession>
<proteinExistence type="predicted"/>
<gene>
    <name evidence="1" type="ORF">FHS52_003194</name>
</gene>
<protein>
    <submittedName>
        <fullName evidence="1">Uncharacterized protein</fullName>
    </submittedName>
</protein>
<keyword evidence="2" id="KW-1185">Reference proteome</keyword>
<name>A0ABR6I2W3_9SPHN</name>
<sequence>MMAEFLVRKRAEYEALKEEIDALSLELVSDPVSDGTK</sequence>